<protein>
    <submittedName>
        <fullName evidence="4">Uncharacterized protein</fullName>
    </submittedName>
</protein>
<gene>
    <name evidence="4" type="ORF">H257_13441</name>
</gene>
<name>W4FUY0_APHAT</name>
<dbReference type="GO" id="GO:0016020">
    <property type="term" value="C:membrane"/>
    <property type="evidence" value="ECO:0007669"/>
    <property type="project" value="GOC"/>
</dbReference>
<keyword evidence="1 3" id="KW-0472">Membrane</keyword>
<feature type="compositionally biased region" description="Low complexity" evidence="2">
    <location>
        <begin position="1"/>
        <end position="19"/>
    </location>
</feature>
<dbReference type="AlphaFoldDB" id="W4FUY0"/>
<dbReference type="VEuPathDB" id="FungiDB:H257_13441"/>
<sequence>MPRLRSQSSCSTADTTSSSMPDLEDGAKDSSGKNKTLRHGGWRRWHVRTSFVWGVWAVVFAWGELGAGMYAMHSCDWAYGDRKEYHLAVIADPQLTDFYSYDMVKGSWVLWLTEFYSDLYMRRHFSLLARKANPPHGVMLLGDLFDGGKYIHQVIPSAHVVPRVDVGRVLSRDEHAMHQQRFEWIFGGYPHIQFWNMSGNHDVGIRQWNSKYANKRHQDTFGLTQYAVVLGHVEIVVVDAIGLLSNDDAVRADAMTFVQTYGSMKAKRQFPRLLFSHIPLFRPPHSPCGPRRQKAPIAPGRGVSYENVLSPELTAMILDAVEPIHVFSGDDHTPCTYHHEAFNVTEDSLATFSWLQGERHPELSMLSLQGSPYTSPSMHIHTCALPDQMGIYLGYACLGVVSVVYLALGRHAHVPSQKRSVAFSCAVIVAPILAWYCVLLMLSLL</sequence>
<dbReference type="GO" id="GO:0005783">
    <property type="term" value="C:endoplasmic reticulum"/>
    <property type="evidence" value="ECO:0007669"/>
    <property type="project" value="TreeGrafter"/>
</dbReference>
<evidence type="ECO:0000256" key="2">
    <source>
        <dbReference type="SAM" id="MobiDB-lite"/>
    </source>
</evidence>
<dbReference type="RefSeq" id="XP_009839250.1">
    <property type="nucleotide sequence ID" value="XM_009840948.1"/>
</dbReference>
<dbReference type="GO" id="GO:0006506">
    <property type="term" value="P:GPI anchor biosynthetic process"/>
    <property type="evidence" value="ECO:0007669"/>
    <property type="project" value="InterPro"/>
</dbReference>
<keyword evidence="3" id="KW-1133">Transmembrane helix</keyword>
<reference evidence="4" key="1">
    <citation type="submission" date="2013-12" db="EMBL/GenBank/DDBJ databases">
        <title>The Genome Sequence of Aphanomyces astaci APO3.</title>
        <authorList>
            <consortium name="The Broad Institute Genomics Platform"/>
            <person name="Russ C."/>
            <person name="Tyler B."/>
            <person name="van West P."/>
            <person name="Dieguez-Uribeondo J."/>
            <person name="Young S.K."/>
            <person name="Zeng Q."/>
            <person name="Gargeya S."/>
            <person name="Fitzgerald M."/>
            <person name="Abouelleil A."/>
            <person name="Alvarado L."/>
            <person name="Chapman S.B."/>
            <person name="Gainer-Dewar J."/>
            <person name="Goldberg J."/>
            <person name="Griggs A."/>
            <person name="Gujja S."/>
            <person name="Hansen M."/>
            <person name="Howarth C."/>
            <person name="Imamovic A."/>
            <person name="Ireland A."/>
            <person name="Larimer J."/>
            <person name="McCowan C."/>
            <person name="Murphy C."/>
            <person name="Pearson M."/>
            <person name="Poon T.W."/>
            <person name="Priest M."/>
            <person name="Roberts A."/>
            <person name="Saif S."/>
            <person name="Shea T."/>
            <person name="Sykes S."/>
            <person name="Wortman J."/>
            <person name="Nusbaum C."/>
            <person name="Birren B."/>
        </authorList>
    </citation>
    <scope>NUCLEOTIDE SEQUENCE [LARGE SCALE GENOMIC DNA]</scope>
    <source>
        <strain evidence="4">APO3</strain>
    </source>
</reference>
<feature type="transmembrane region" description="Helical" evidence="3">
    <location>
        <begin position="420"/>
        <end position="442"/>
    </location>
</feature>
<dbReference type="PANTHER" id="PTHR13315:SF4">
    <property type="entry name" value="METALLOPHOSPHOESTERASE, ISOFORM E"/>
    <property type="match status" value="1"/>
</dbReference>
<feature type="transmembrane region" description="Helical" evidence="3">
    <location>
        <begin position="51"/>
        <end position="72"/>
    </location>
</feature>
<evidence type="ECO:0000256" key="1">
    <source>
        <dbReference type="ARBA" id="ARBA00023136"/>
    </source>
</evidence>
<feature type="region of interest" description="Disordered" evidence="2">
    <location>
        <begin position="1"/>
        <end position="37"/>
    </location>
</feature>
<feature type="transmembrane region" description="Helical" evidence="3">
    <location>
        <begin position="389"/>
        <end position="408"/>
    </location>
</feature>
<dbReference type="GeneID" id="20815437"/>
<dbReference type="EMBL" id="KI913161">
    <property type="protein sequence ID" value="ETV71310.1"/>
    <property type="molecule type" value="Genomic_DNA"/>
</dbReference>
<dbReference type="InterPro" id="IPR029052">
    <property type="entry name" value="Metallo-depent_PP-like"/>
</dbReference>
<evidence type="ECO:0000256" key="3">
    <source>
        <dbReference type="SAM" id="Phobius"/>
    </source>
</evidence>
<dbReference type="SUPFAM" id="SSF56300">
    <property type="entry name" value="Metallo-dependent phosphatases"/>
    <property type="match status" value="1"/>
</dbReference>
<dbReference type="STRING" id="112090.W4FUY0"/>
<organism evidence="4">
    <name type="scientific">Aphanomyces astaci</name>
    <name type="common">Crayfish plague agent</name>
    <dbReference type="NCBI Taxonomy" id="112090"/>
    <lineage>
        <taxon>Eukaryota</taxon>
        <taxon>Sar</taxon>
        <taxon>Stramenopiles</taxon>
        <taxon>Oomycota</taxon>
        <taxon>Saprolegniomycetes</taxon>
        <taxon>Saprolegniales</taxon>
        <taxon>Verrucalvaceae</taxon>
        <taxon>Aphanomyces</taxon>
    </lineage>
</organism>
<dbReference type="OrthoDB" id="5977743at2759"/>
<keyword evidence="3" id="KW-0812">Transmembrane</keyword>
<dbReference type="PANTHER" id="PTHR13315">
    <property type="entry name" value="METALLO PHOSPHOESTERASE RELATED"/>
    <property type="match status" value="1"/>
</dbReference>
<proteinExistence type="predicted"/>
<dbReference type="InterPro" id="IPR033308">
    <property type="entry name" value="PGAP5/Cdc1/Ted1"/>
</dbReference>
<evidence type="ECO:0000313" key="4">
    <source>
        <dbReference type="EMBL" id="ETV71310.1"/>
    </source>
</evidence>
<accession>W4FUY0</accession>